<dbReference type="Pfam" id="PF07238">
    <property type="entry name" value="PilZ"/>
    <property type="match status" value="1"/>
</dbReference>
<dbReference type="SUPFAM" id="SSF58104">
    <property type="entry name" value="Methyl-accepting chemotaxis protein (MCP) signaling domain"/>
    <property type="match status" value="1"/>
</dbReference>
<dbReference type="Gene3D" id="1.10.287.950">
    <property type="entry name" value="Methyl-accepting chemotaxis protein"/>
    <property type="match status" value="1"/>
</dbReference>
<dbReference type="InterPro" id="IPR009875">
    <property type="entry name" value="PilZ_domain"/>
</dbReference>
<evidence type="ECO:0000256" key="2">
    <source>
        <dbReference type="ARBA" id="ARBA00029447"/>
    </source>
</evidence>
<protein>
    <submittedName>
        <fullName evidence="5">Methyl-accepting chemotaxis protein McpQ</fullName>
    </submittedName>
</protein>
<evidence type="ECO:0000259" key="4">
    <source>
        <dbReference type="PROSITE" id="PS50111"/>
    </source>
</evidence>
<dbReference type="PRINTS" id="PR00260">
    <property type="entry name" value="CHEMTRNSDUCR"/>
</dbReference>
<dbReference type="GO" id="GO:0035438">
    <property type="term" value="F:cyclic-di-GMP binding"/>
    <property type="evidence" value="ECO:0007669"/>
    <property type="project" value="InterPro"/>
</dbReference>
<dbReference type="GO" id="GO:0016020">
    <property type="term" value="C:membrane"/>
    <property type="evidence" value="ECO:0007669"/>
    <property type="project" value="InterPro"/>
</dbReference>
<dbReference type="SMART" id="SM00283">
    <property type="entry name" value="MA"/>
    <property type="match status" value="1"/>
</dbReference>
<sequence length="608" mass="64744">MPSPGELASRTAVAAAVLSAAAASAPWAGLPSWAGAAAGLAAAGLAGAAALWASRGERQLLGRVRELAGIAPDQAVQDPLEAAARRSREDREARERALGLLESFPFPAMTLTRAGTLRWMNRSMAGVLGTPPPARGAAMDPLFFASTSAGGWEALRGDARTEDLLRFTRGEAFFLFQCVVQEVGDNEDRWLVMLVDMTSSNMDAERLAAQQAEIRQLARKIRGTTARLEQDARAISETLQRLVDTMADSQGQARQVSCAMQEMTDNVRMVATVAAQSHATSSEAEGSAREGMEEVRHTAQVTRKVVDSYAGLQAIMTQLVERGGRIRNVTQIISDIADQTNLLALNAAIEAARAGESGRGFAVVADEVRKLAEKTLAATREVHEAVGAIDASSHEALEAMNATKGDIENASGLVHDVEERFSAIAKAMVETSQAIGDIARRAESQCASSFEINMCAMNVTDNSEEVTETVGETSRELKALVEEAANVRDLAGRYLDGGNDESEHRAHDRIYVKAYASRLTCRVDLGGRQAMGEVLDVSPGGVRLRLLEEAQPREGGRAALAACSCKGDLGLDGRAGVVRWCSGRDVGLEFDNPLPYSAGRLQALVAQA</sequence>
<dbReference type="InterPro" id="IPR004090">
    <property type="entry name" value="Chemotax_Me-accpt_rcpt"/>
</dbReference>
<dbReference type="GO" id="GO:0007165">
    <property type="term" value="P:signal transduction"/>
    <property type="evidence" value="ECO:0007669"/>
    <property type="project" value="UniProtKB-KW"/>
</dbReference>
<organism evidence="5 6">
    <name type="scientific">Fundidesulfovibrio magnetotacticus</name>
    <dbReference type="NCBI Taxonomy" id="2730080"/>
    <lineage>
        <taxon>Bacteria</taxon>
        <taxon>Pseudomonadati</taxon>
        <taxon>Thermodesulfobacteriota</taxon>
        <taxon>Desulfovibrionia</taxon>
        <taxon>Desulfovibrionales</taxon>
        <taxon>Desulfovibrionaceae</taxon>
        <taxon>Fundidesulfovibrio</taxon>
    </lineage>
</organism>
<evidence type="ECO:0000313" key="5">
    <source>
        <dbReference type="EMBL" id="GFK93862.1"/>
    </source>
</evidence>
<evidence type="ECO:0000256" key="3">
    <source>
        <dbReference type="PROSITE-ProRule" id="PRU00284"/>
    </source>
</evidence>
<keyword evidence="6" id="KW-1185">Reference proteome</keyword>
<dbReference type="PROSITE" id="PS50111">
    <property type="entry name" value="CHEMOTAXIS_TRANSDUC_2"/>
    <property type="match status" value="1"/>
</dbReference>
<reference evidence="5 6" key="2">
    <citation type="submission" date="2020-05" db="EMBL/GenBank/DDBJ databases">
        <title>Draft genome sequence of Desulfovibrio sp. strainFSS-1.</title>
        <authorList>
            <person name="Shimoshige H."/>
            <person name="Kobayashi H."/>
            <person name="Maekawa T."/>
        </authorList>
    </citation>
    <scope>NUCLEOTIDE SEQUENCE [LARGE SCALE GENOMIC DNA]</scope>
    <source>
        <strain evidence="5 6">SIID29052-01</strain>
    </source>
</reference>
<dbReference type="EMBL" id="BLTE01000006">
    <property type="protein sequence ID" value="GFK93862.1"/>
    <property type="molecule type" value="Genomic_DNA"/>
</dbReference>
<comment type="caution">
    <text evidence="5">The sequence shown here is derived from an EMBL/GenBank/DDBJ whole genome shotgun (WGS) entry which is preliminary data.</text>
</comment>
<dbReference type="RefSeq" id="WP_173083327.1">
    <property type="nucleotide sequence ID" value="NZ_BLTE01000006.1"/>
</dbReference>
<name>A0A6V8LMF8_9BACT</name>
<dbReference type="CDD" id="cd11386">
    <property type="entry name" value="MCP_signal"/>
    <property type="match status" value="1"/>
</dbReference>
<evidence type="ECO:0000256" key="1">
    <source>
        <dbReference type="ARBA" id="ARBA00023224"/>
    </source>
</evidence>
<evidence type="ECO:0000313" key="6">
    <source>
        <dbReference type="Proteomes" id="UP000494245"/>
    </source>
</evidence>
<dbReference type="Pfam" id="PF00015">
    <property type="entry name" value="MCPsignal"/>
    <property type="match status" value="1"/>
</dbReference>
<reference evidence="5 6" key="1">
    <citation type="submission" date="2020-04" db="EMBL/GenBank/DDBJ databases">
        <authorList>
            <consortium name="Desulfovibrio sp. FSS-1 genome sequencing consortium"/>
            <person name="Shimoshige H."/>
            <person name="Kobayashi H."/>
            <person name="Maekawa T."/>
        </authorList>
    </citation>
    <scope>NUCLEOTIDE SEQUENCE [LARGE SCALE GENOMIC DNA]</scope>
    <source>
        <strain evidence="5 6">SIID29052-01</strain>
    </source>
</reference>
<keyword evidence="1 3" id="KW-0807">Transducer</keyword>
<dbReference type="PANTHER" id="PTHR32089">
    <property type="entry name" value="METHYL-ACCEPTING CHEMOTAXIS PROTEIN MCPB"/>
    <property type="match status" value="1"/>
</dbReference>
<dbReference type="GO" id="GO:0006935">
    <property type="term" value="P:chemotaxis"/>
    <property type="evidence" value="ECO:0007669"/>
    <property type="project" value="InterPro"/>
</dbReference>
<dbReference type="GO" id="GO:0004888">
    <property type="term" value="F:transmembrane signaling receptor activity"/>
    <property type="evidence" value="ECO:0007669"/>
    <property type="project" value="InterPro"/>
</dbReference>
<comment type="similarity">
    <text evidence="2">Belongs to the methyl-accepting chemotaxis (MCP) protein family.</text>
</comment>
<proteinExistence type="inferred from homology"/>
<dbReference type="AlphaFoldDB" id="A0A6V8LMF8"/>
<gene>
    <name evidence="5" type="primary">mcpQ_11</name>
    <name evidence="5" type="ORF">NNJEOMEG_01698</name>
</gene>
<dbReference type="InterPro" id="IPR004089">
    <property type="entry name" value="MCPsignal_dom"/>
</dbReference>
<feature type="domain" description="Methyl-accepting transducer" evidence="4">
    <location>
        <begin position="224"/>
        <end position="460"/>
    </location>
</feature>
<accession>A0A6V8LMF8</accession>
<dbReference type="Proteomes" id="UP000494245">
    <property type="component" value="Unassembled WGS sequence"/>
</dbReference>
<dbReference type="PANTHER" id="PTHR32089:SF112">
    <property type="entry name" value="LYSOZYME-LIKE PROTEIN-RELATED"/>
    <property type="match status" value="1"/>
</dbReference>
<dbReference type="SUPFAM" id="SSF141371">
    <property type="entry name" value="PilZ domain-like"/>
    <property type="match status" value="1"/>
</dbReference>
<dbReference type="Gene3D" id="2.40.10.220">
    <property type="entry name" value="predicted glycosyltransferase like domains"/>
    <property type="match status" value="1"/>
</dbReference>